<geneLocation type="plasmid" evidence="1 2">
    <name>pCRULAC1</name>
</geneLocation>
<gene>
    <name evidence="1" type="ORF">ccrud_14110</name>
</gene>
<keyword evidence="2" id="KW-1185">Reference proteome</keyword>
<dbReference type="OrthoDB" id="4463109at2"/>
<keyword evidence="1" id="KW-0614">Plasmid</keyword>
<dbReference type="Proteomes" id="UP000076929">
    <property type="component" value="Plasmid pCRULAC1"/>
</dbReference>
<reference evidence="1 2" key="1">
    <citation type="submission" date="2016-05" db="EMBL/GenBank/DDBJ databases">
        <title>Complete genome sequence of Corynebacterium crudilactis, a new Corynebacterium species isolated from raw cow's milk.</title>
        <authorList>
            <person name="Christian R."/>
            <person name="Zimmermann J."/>
            <person name="Lipski A."/>
            <person name="Kalinowski J."/>
        </authorList>
    </citation>
    <scope>NUCLEOTIDE SEQUENCE [LARGE SCALE GENOMIC DNA]</scope>
    <source>
        <strain evidence="1 2">JZ16</strain>
        <plasmid evidence="1 2">pCRULAC1</plasmid>
    </source>
</reference>
<evidence type="ECO:0000313" key="1">
    <source>
        <dbReference type="EMBL" id="ANE05471.1"/>
    </source>
</evidence>
<protein>
    <submittedName>
        <fullName evidence="1">Uncharacterized protein</fullName>
    </submittedName>
</protein>
<name>A0A172QXV0_9CORY</name>
<dbReference type="AlphaFoldDB" id="A0A172QXV0"/>
<dbReference type="KEGG" id="ccjz:ccrud_14110"/>
<accession>A0A172QXV0</accession>
<sequence length="317" mass="35628">MNRNIAKPCERNRSAFDADFLDPSDFRQAKKRGQSTERHAALLQDAVEDTVKAIQACQSCPILALCRNELKKSIAEGAAPAGVVQCGIFWGYDHKPDFTLNGCVNNKSAEAAKKRSGDLDQVAYRIDDNGQRWPMTVPVYVERGRNARACTKTKGGPIKIDLGTWDLAWIPPIPESINRAAVALAVEKIQSGENIIITRAKLQRTDVDADGREVLSDADVCEVMRELHTKGTSVRLIATRLGLSHATTKKVLLRLGIPVENSKIHQEAAQRREERRRQVREQFIREMEQAKLKRYRMWDDTEAGEQIPLIMDSIHMC</sequence>
<dbReference type="Gene3D" id="1.10.10.60">
    <property type="entry name" value="Homeodomain-like"/>
    <property type="match status" value="1"/>
</dbReference>
<evidence type="ECO:0000313" key="2">
    <source>
        <dbReference type="Proteomes" id="UP000076929"/>
    </source>
</evidence>
<organism evidence="1 2">
    <name type="scientific">Corynebacterium crudilactis</name>
    <dbReference type="NCBI Taxonomy" id="1652495"/>
    <lineage>
        <taxon>Bacteria</taxon>
        <taxon>Bacillati</taxon>
        <taxon>Actinomycetota</taxon>
        <taxon>Actinomycetes</taxon>
        <taxon>Mycobacteriales</taxon>
        <taxon>Corynebacteriaceae</taxon>
        <taxon>Corynebacterium</taxon>
    </lineage>
</organism>
<proteinExistence type="predicted"/>
<dbReference type="RefSeq" id="WP_066570174.1">
    <property type="nucleotide sequence ID" value="NZ_CP015623.1"/>
</dbReference>
<dbReference type="EMBL" id="CP015623">
    <property type="protein sequence ID" value="ANE05471.1"/>
    <property type="molecule type" value="Genomic_DNA"/>
</dbReference>